<gene>
    <name evidence="7" type="ORF">Dda_1573</name>
</gene>
<dbReference type="InterPro" id="IPR024119">
    <property type="entry name" value="TF_DEAF-1"/>
</dbReference>
<dbReference type="InterPro" id="IPR002893">
    <property type="entry name" value="Znf_MYND"/>
</dbReference>
<feature type="domain" description="MYND-type" evidence="6">
    <location>
        <begin position="1079"/>
        <end position="1120"/>
    </location>
</feature>
<comment type="caution">
    <text evidence="7">The sequence shown here is derived from an EMBL/GenBank/DDBJ whole genome shotgun (WGS) entry which is preliminary data.</text>
</comment>
<keyword evidence="3" id="KW-0862">Zinc</keyword>
<keyword evidence="1" id="KW-0479">Metal-binding</keyword>
<reference evidence="7" key="1">
    <citation type="submission" date="2023-01" db="EMBL/GenBank/DDBJ databases">
        <title>The chitinases involved in constricting ring structure development in the nematode-trapping fungus Drechslerella dactyloides.</title>
        <authorList>
            <person name="Wang R."/>
            <person name="Zhang L."/>
            <person name="Tang P."/>
            <person name="Li S."/>
            <person name="Liang L."/>
        </authorList>
    </citation>
    <scope>NUCLEOTIDE SEQUENCE</scope>
    <source>
        <strain evidence="7">YMF1.00031</strain>
    </source>
</reference>
<evidence type="ECO:0000313" key="8">
    <source>
        <dbReference type="Proteomes" id="UP001221413"/>
    </source>
</evidence>
<protein>
    <recommendedName>
        <fullName evidence="6">MYND-type domain-containing protein</fullName>
    </recommendedName>
</protein>
<dbReference type="PROSITE" id="PS01360">
    <property type="entry name" value="ZF_MYND_1"/>
    <property type="match status" value="1"/>
</dbReference>
<evidence type="ECO:0000256" key="2">
    <source>
        <dbReference type="ARBA" id="ARBA00022771"/>
    </source>
</evidence>
<dbReference type="Pfam" id="PF01753">
    <property type="entry name" value="zf-MYND"/>
    <property type="match status" value="1"/>
</dbReference>
<accession>A0AAD6J299</accession>
<dbReference type="GO" id="GO:0008270">
    <property type="term" value="F:zinc ion binding"/>
    <property type="evidence" value="ECO:0007669"/>
    <property type="project" value="UniProtKB-KW"/>
</dbReference>
<keyword evidence="8" id="KW-1185">Reference proteome</keyword>
<dbReference type="InterPro" id="IPR027974">
    <property type="entry name" value="DUF4470"/>
</dbReference>
<organism evidence="7 8">
    <name type="scientific">Drechslerella dactyloides</name>
    <name type="common">Nematode-trapping fungus</name>
    <name type="synonym">Arthrobotrys dactyloides</name>
    <dbReference type="NCBI Taxonomy" id="74499"/>
    <lineage>
        <taxon>Eukaryota</taxon>
        <taxon>Fungi</taxon>
        <taxon>Dikarya</taxon>
        <taxon>Ascomycota</taxon>
        <taxon>Pezizomycotina</taxon>
        <taxon>Orbiliomycetes</taxon>
        <taxon>Orbiliales</taxon>
        <taxon>Orbiliaceae</taxon>
        <taxon>Drechslerella</taxon>
    </lineage>
</organism>
<dbReference type="EMBL" id="JAQGDS010000002">
    <property type="protein sequence ID" value="KAJ6263015.1"/>
    <property type="molecule type" value="Genomic_DNA"/>
</dbReference>
<sequence length="1125" mass="125973">MLHPVTFGAHNWFYPIGNTPAINLASNLPPEQDARALLLGCGDARNILFTLFTEVHPCAPVGLARSGGPLFGNVLVPIREHFKHWWKAGTTESTDTSGFKANPTFTISKSANRFSVHHATNPLAGFHLATTFVPFETATSTSKTPFRDLKDFDPLVKAAKEEFRLWCQAFQSIQIDPTTQMSQVDMLCSTFDNAKGYDSNFPHQFNIIDISNLIDHLGVYNILLSVAPLLQDSFTSCLYTETLLTDQFNPKNGEQTLRELFGADPVWVFLLLGIAPADYLSGVTGISEAGESLLSIYGEKRPVHGRLMWKKLVPFHPNGTVGFDLPISLKAKFAYDIESMGDILVGVYDKLFEPEAEERLFPTHDENKEEKLSKTDQLEHDTRATFSLILHRLKGITSPTVDWEELMTKVFTVQLARNSSSLLVGGFHAEQQAWYHIFGVDTSSDLDLDPLERAKTMIIELSLEGVSLFNNEPKTLPVLTCLTIAVPIGIFRIQIMSNMKTYGAPPLKLTLHNPGLSQYFTSLRLCFGNLQHHKGSRSRETLDVLEGSPVYEEDVQGWYGSGDVLITCVVPTFFLLFKTCEIYLGLAQASPESMLIETPPPKNLVLFKTVIQDAQRVYLSTEFPHPGSLPPSRIFIASCQEPPSIHEPELDKENIPNQKRNLNFKIRESVIVKDAKSAGLKGGKSTPFPQTFNLTISKSPKPRITRISYRWSVDHDAELTMLLQTKAAISITKIGGWMATINLGSKSHRIVFPYRVGDAAKLAVARKSKYIELDAPVDTFNRHTIPEYVCLPVGISNACNPSVACYSLHRINPDASPPIIIDDMQKQDYKWLTTNLSSTLTESEQQYVLGSGPNKPYMDIKAQIYQMITEHRGLTDSHHSMFVLSDRIENKIHMPWYMMIYVKALRLDLSGNAVFADCAVLPLIEEELETVELLTELENINFMHAPGRNAKLWRQLSVSMVERCRTWRHDKDKCEYLKVKAMPLGAPELEAETLPLCSCGKGIFPDSFYGDPIMDNILPHCTRIVLGPLFLPTSSKEPARLEKVKEDIKKNRKVPTAPPKEAAPQAPPQSPPQAVPQVCVRCGKLGSEKSGLLNCPRCQNSRYCNQKCQKKDWEEHKLACYVPPK</sequence>
<dbReference type="AlphaFoldDB" id="A0AAD6J299"/>
<dbReference type="GO" id="GO:0005634">
    <property type="term" value="C:nucleus"/>
    <property type="evidence" value="ECO:0007669"/>
    <property type="project" value="TreeGrafter"/>
</dbReference>
<evidence type="ECO:0000259" key="6">
    <source>
        <dbReference type="PROSITE" id="PS50865"/>
    </source>
</evidence>
<dbReference type="PANTHER" id="PTHR10237:SF14">
    <property type="entry name" value="MYND-TYPE DOMAIN-CONTAINING PROTEIN"/>
    <property type="match status" value="1"/>
</dbReference>
<evidence type="ECO:0000256" key="5">
    <source>
        <dbReference type="SAM" id="MobiDB-lite"/>
    </source>
</evidence>
<dbReference type="Pfam" id="PF14737">
    <property type="entry name" value="DUF4470"/>
    <property type="match status" value="1"/>
</dbReference>
<keyword evidence="2 4" id="KW-0863">Zinc-finger</keyword>
<proteinExistence type="predicted"/>
<name>A0AAD6J299_DREDA</name>
<dbReference type="PANTHER" id="PTHR10237">
    <property type="entry name" value="DEFORMED EPIDERMAL AUTOREGULATORY FACTOR 1 HOMOLOG SUPPRESSIN"/>
    <property type="match status" value="1"/>
</dbReference>
<dbReference type="GO" id="GO:0000981">
    <property type="term" value="F:DNA-binding transcription factor activity, RNA polymerase II-specific"/>
    <property type="evidence" value="ECO:0007669"/>
    <property type="project" value="TreeGrafter"/>
</dbReference>
<evidence type="ECO:0000256" key="1">
    <source>
        <dbReference type="ARBA" id="ARBA00022723"/>
    </source>
</evidence>
<dbReference type="SUPFAM" id="SSF144232">
    <property type="entry name" value="HIT/MYND zinc finger-like"/>
    <property type="match status" value="1"/>
</dbReference>
<dbReference type="Gene3D" id="6.10.140.2220">
    <property type="match status" value="1"/>
</dbReference>
<dbReference type="PROSITE" id="PS50865">
    <property type="entry name" value="ZF_MYND_2"/>
    <property type="match status" value="1"/>
</dbReference>
<evidence type="ECO:0000313" key="7">
    <source>
        <dbReference type="EMBL" id="KAJ6263015.1"/>
    </source>
</evidence>
<feature type="region of interest" description="Disordered" evidence="5">
    <location>
        <begin position="1041"/>
        <end position="1073"/>
    </location>
</feature>
<evidence type="ECO:0000256" key="3">
    <source>
        <dbReference type="ARBA" id="ARBA00022833"/>
    </source>
</evidence>
<evidence type="ECO:0000256" key="4">
    <source>
        <dbReference type="PROSITE-ProRule" id="PRU00134"/>
    </source>
</evidence>
<dbReference type="Proteomes" id="UP001221413">
    <property type="component" value="Unassembled WGS sequence"/>
</dbReference>